<accession>A0ABV9G1M0</accession>
<reference evidence="4" key="1">
    <citation type="journal article" date="2019" name="Int. J. Syst. Evol. Microbiol.">
        <title>The Global Catalogue of Microorganisms (GCM) 10K type strain sequencing project: providing services to taxonomists for standard genome sequencing and annotation.</title>
        <authorList>
            <consortium name="The Broad Institute Genomics Platform"/>
            <consortium name="The Broad Institute Genome Sequencing Center for Infectious Disease"/>
            <person name="Wu L."/>
            <person name="Ma J."/>
        </authorList>
    </citation>
    <scope>NUCLEOTIDE SEQUENCE [LARGE SCALE GENOMIC DNA]</scope>
    <source>
        <strain evidence="4">CGMCC 4.7139</strain>
    </source>
</reference>
<sequence>MVRFVHKQLVYAAVVTLTGVIAGGVGVAVNDGADLVGWWVAGVLGWGVLWGFASTTRLMNRGDLPLFEAAVPIADPAAARRAPADPRRWLGQFYGTMLGCMFVVTTALAVFEPLVAVFHFTWAMDPLVRAERAARWERHHGVLLWQGHVEQERQPVRTGQPPVFTTPRQGALA</sequence>
<gene>
    <name evidence="3" type="ORF">ACFO9E_04910</name>
</gene>
<keyword evidence="4" id="KW-1185">Reference proteome</keyword>
<proteinExistence type="predicted"/>
<dbReference type="Proteomes" id="UP001595993">
    <property type="component" value="Unassembled WGS sequence"/>
</dbReference>
<feature type="region of interest" description="Disordered" evidence="1">
    <location>
        <begin position="153"/>
        <end position="173"/>
    </location>
</feature>
<comment type="caution">
    <text evidence="3">The sequence shown here is derived from an EMBL/GenBank/DDBJ whole genome shotgun (WGS) entry which is preliminary data.</text>
</comment>
<dbReference type="RefSeq" id="WP_381191945.1">
    <property type="nucleotide sequence ID" value="NZ_JBHSFE010000005.1"/>
</dbReference>
<keyword evidence="2" id="KW-0812">Transmembrane</keyword>
<keyword evidence="2" id="KW-0472">Membrane</keyword>
<protein>
    <submittedName>
        <fullName evidence="3">Uncharacterized protein</fullName>
    </submittedName>
</protein>
<evidence type="ECO:0000256" key="2">
    <source>
        <dbReference type="SAM" id="Phobius"/>
    </source>
</evidence>
<dbReference type="EMBL" id="JBHSFE010000005">
    <property type="protein sequence ID" value="MFC4607163.1"/>
    <property type="molecule type" value="Genomic_DNA"/>
</dbReference>
<feature type="transmembrane region" description="Helical" evidence="2">
    <location>
        <begin position="97"/>
        <end position="122"/>
    </location>
</feature>
<keyword evidence="2" id="KW-1133">Transmembrane helix</keyword>
<organism evidence="3 4">
    <name type="scientific">Streptomyces maoxianensis</name>
    <dbReference type="NCBI Taxonomy" id="1459942"/>
    <lineage>
        <taxon>Bacteria</taxon>
        <taxon>Bacillati</taxon>
        <taxon>Actinomycetota</taxon>
        <taxon>Actinomycetes</taxon>
        <taxon>Kitasatosporales</taxon>
        <taxon>Streptomycetaceae</taxon>
        <taxon>Streptomyces</taxon>
    </lineage>
</organism>
<evidence type="ECO:0000313" key="4">
    <source>
        <dbReference type="Proteomes" id="UP001595993"/>
    </source>
</evidence>
<feature type="transmembrane region" description="Helical" evidence="2">
    <location>
        <begin position="35"/>
        <end position="53"/>
    </location>
</feature>
<feature type="transmembrane region" description="Helical" evidence="2">
    <location>
        <begin position="9"/>
        <end position="29"/>
    </location>
</feature>
<evidence type="ECO:0000313" key="3">
    <source>
        <dbReference type="EMBL" id="MFC4607163.1"/>
    </source>
</evidence>
<name>A0ABV9G1M0_9ACTN</name>
<evidence type="ECO:0000256" key="1">
    <source>
        <dbReference type="SAM" id="MobiDB-lite"/>
    </source>
</evidence>